<dbReference type="EMBL" id="CP001968">
    <property type="protein sequence ID" value="ADD68393.1"/>
    <property type="molecule type" value="Genomic_DNA"/>
</dbReference>
<name>D4H8P4_DENA2</name>
<reference evidence="2 3" key="1">
    <citation type="journal article" date="2010" name="Stand. Genomic Sci.">
        <title>Complete genome sequence of Denitrovibrio acetiphilus type strain (N2460).</title>
        <authorList>
            <person name="Kiss H."/>
            <person name="Lang E."/>
            <person name="Lapidus A."/>
            <person name="Copeland A."/>
            <person name="Nolan M."/>
            <person name="Glavina Del Rio T."/>
            <person name="Chen F."/>
            <person name="Lucas S."/>
            <person name="Tice H."/>
            <person name="Cheng J.F."/>
            <person name="Han C."/>
            <person name="Goodwin L."/>
            <person name="Pitluck S."/>
            <person name="Liolios K."/>
            <person name="Pati A."/>
            <person name="Ivanova N."/>
            <person name="Mavromatis K."/>
            <person name="Chen A."/>
            <person name="Palaniappan K."/>
            <person name="Land M."/>
            <person name="Hauser L."/>
            <person name="Chang Y.J."/>
            <person name="Jeffries C.D."/>
            <person name="Detter J.C."/>
            <person name="Brettin T."/>
            <person name="Spring S."/>
            <person name="Rohde M."/>
            <person name="Goker M."/>
            <person name="Woyke T."/>
            <person name="Bristow J."/>
            <person name="Eisen J.A."/>
            <person name="Markowitz V."/>
            <person name="Hugenholtz P."/>
            <person name="Kyrpides N.C."/>
            <person name="Klenk H.P."/>
        </authorList>
    </citation>
    <scope>NUCLEOTIDE SEQUENCE [LARGE SCALE GENOMIC DNA]</scope>
    <source>
        <strain evidence="3">DSM 12809 / NBRC 114555 / N2460</strain>
    </source>
</reference>
<proteinExistence type="predicted"/>
<dbReference type="PaxDb" id="522772-Dacet_1627"/>
<dbReference type="Proteomes" id="UP000002012">
    <property type="component" value="Chromosome"/>
</dbReference>
<keyword evidence="1" id="KW-0732">Signal</keyword>
<evidence type="ECO:0000313" key="2">
    <source>
        <dbReference type="EMBL" id="ADD68393.1"/>
    </source>
</evidence>
<dbReference type="RefSeq" id="WP_013010906.1">
    <property type="nucleotide sequence ID" value="NC_013943.1"/>
</dbReference>
<feature type="signal peptide" evidence="1">
    <location>
        <begin position="1"/>
        <end position="18"/>
    </location>
</feature>
<dbReference type="KEGG" id="dap:Dacet_1627"/>
<gene>
    <name evidence="2" type="ordered locus">Dacet_1627</name>
</gene>
<evidence type="ECO:0000313" key="3">
    <source>
        <dbReference type="Proteomes" id="UP000002012"/>
    </source>
</evidence>
<dbReference type="OrthoDB" id="9813862at2"/>
<organism evidence="2 3">
    <name type="scientific">Denitrovibrio acetiphilus (strain DSM 12809 / NBRC 114555 / N2460)</name>
    <dbReference type="NCBI Taxonomy" id="522772"/>
    <lineage>
        <taxon>Bacteria</taxon>
        <taxon>Pseudomonadati</taxon>
        <taxon>Deferribacterota</taxon>
        <taxon>Deferribacteres</taxon>
        <taxon>Deferribacterales</taxon>
        <taxon>Geovibrionaceae</taxon>
        <taxon>Denitrovibrio</taxon>
    </lineage>
</organism>
<dbReference type="InParanoid" id="D4H8P4"/>
<evidence type="ECO:0008006" key="4">
    <source>
        <dbReference type="Google" id="ProtNLM"/>
    </source>
</evidence>
<accession>D4H8P4</accession>
<dbReference type="PROSITE" id="PS51257">
    <property type="entry name" value="PROKAR_LIPOPROTEIN"/>
    <property type="match status" value="1"/>
</dbReference>
<sequence length="208" mass="22707" precursor="true">MKKIVFYSFMLMFIFGCATTYKGSVTGYGGQGTYGDMTYDFIITDNIRTDLEAMGYVASMENQLKCINWIRNSKSSEYVIALAFGVTGAEKSDEPKARVGGGIGFFGGSMGSGISLGTFLGSSSGSSGGKEYVKFLDVKLFEKDRTDSTPLWQGKIVSTDENMTLAEVMPVLIKYAVENFGRSTDGSREFTFDATDEEIRALEECSTD</sequence>
<evidence type="ECO:0000256" key="1">
    <source>
        <dbReference type="SAM" id="SignalP"/>
    </source>
</evidence>
<protein>
    <recommendedName>
        <fullName evidence="4">DUF4136 domain-containing protein</fullName>
    </recommendedName>
</protein>
<dbReference type="HOGENOM" id="CLU_1319198_0_0_0"/>
<dbReference type="AlphaFoldDB" id="D4H8P4"/>
<feature type="chain" id="PRO_5003058058" description="DUF4136 domain-containing protein" evidence="1">
    <location>
        <begin position="19"/>
        <end position="208"/>
    </location>
</feature>
<keyword evidence="3" id="KW-1185">Reference proteome</keyword>